<dbReference type="Proteomes" id="UP001208131">
    <property type="component" value="Unassembled WGS sequence"/>
</dbReference>
<name>A0AAE3LI06_9FIRM</name>
<accession>A0AAE3LI06</accession>
<evidence type="ECO:0000313" key="2">
    <source>
        <dbReference type="Proteomes" id="UP001208131"/>
    </source>
</evidence>
<evidence type="ECO:0000313" key="1">
    <source>
        <dbReference type="EMBL" id="MCU6706274.1"/>
    </source>
</evidence>
<comment type="caution">
    <text evidence="1">The sequence shown here is derived from an EMBL/GenBank/DDBJ whole genome shotgun (WGS) entry which is preliminary data.</text>
</comment>
<dbReference type="AlphaFoldDB" id="A0AAE3LI06"/>
<dbReference type="EMBL" id="JAOQJZ010000010">
    <property type="protein sequence ID" value="MCU6706274.1"/>
    <property type="molecule type" value="Genomic_DNA"/>
</dbReference>
<gene>
    <name evidence="1" type="ORF">OCV57_10125</name>
</gene>
<reference evidence="1 2" key="1">
    <citation type="journal article" date="2021" name="ISME Commun">
        <title>Automated analysis of genomic sequences facilitates high-throughput and comprehensive description of bacteria.</title>
        <authorList>
            <person name="Hitch T.C.A."/>
        </authorList>
    </citation>
    <scope>NUCLEOTIDE SEQUENCE [LARGE SCALE GENOMIC DNA]</scope>
    <source>
        <strain evidence="1 2">Sanger_31</strain>
    </source>
</reference>
<sequence>MKLYRNGYVVSEVKDNDYTYNVWPFEDVDDDKNAMMLTEEADNTWFLQYDMQHIVPDFKFVYKYFQYCQNNGLKSNILLYETTNKEIVVPEIKLPTKLLGFDCIGNVYYSYLKNEYNYFKDDLNAKGIYVNKYGLLDSLEDVLTYISLRQKDISSGIQLENFWKELPTKISCVKL</sequence>
<organism evidence="1 2">
    <name type="scientific">Hominimerdicola aceti</name>
    <dbReference type="NCBI Taxonomy" id="2981726"/>
    <lineage>
        <taxon>Bacteria</taxon>
        <taxon>Bacillati</taxon>
        <taxon>Bacillota</taxon>
        <taxon>Clostridia</taxon>
        <taxon>Eubacteriales</taxon>
        <taxon>Oscillospiraceae</taxon>
        <taxon>Hominimerdicola</taxon>
    </lineage>
</organism>
<keyword evidence="2" id="KW-1185">Reference proteome</keyword>
<dbReference type="RefSeq" id="WP_022287971.1">
    <property type="nucleotide sequence ID" value="NZ_JAOQJZ010000010.1"/>
</dbReference>
<protein>
    <submittedName>
        <fullName evidence="1">Uncharacterized protein</fullName>
    </submittedName>
</protein>
<proteinExistence type="predicted"/>